<evidence type="ECO:0000313" key="2">
    <source>
        <dbReference type="EMBL" id="QDU62734.1"/>
    </source>
</evidence>
<proteinExistence type="predicted"/>
<keyword evidence="3" id="KW-1185">Reference proteome</keyword>
<accession>A0A518B6X7</accession>
<feature type="chain" id="PRO_5021708112" evidence="1">
    <location>
        <begin position="26"/>
        <end position="279"/>
    </location>
</feature>
<protein>
    <submittedName>
        <fullName evidence="2">Uncharacterized protein</fullName>
    </submittedName>
</protein>
<organism evidence="2 3">
    <name type="scientific">Kolteria novifilia</name>
    <dbReference type="NCBI Taxonomy" id="2527975"/>
    <lineage>
        <taxon>Bacteria</taxon>
        <taxon>Pseudomonadati</taxon>
        <taxon>Planctomycetota</taxon>
        <taxon>Planctomycetia</taxon>
        <taxon>Kolteriales</taxon>
        <taxon>Kolteriaceae</taxon>
        <taxon>Kolteria</taxon>
    </lineage>
</organism>
<evidence type="ECO:0000313" key="3">
    <source>
        <dbReference type="Proteomes" id="UP000317093"/>
    </source>
</evidence>
<reference evidence="2 3" key="1">
    <citation type="submission" date="2019-02" db="EMBL/GenBank/DDBJ databases">
        <title>Deep-cultivation of Planctomycetes and their phenomic and genomic characterization uncovers novel biology.</title>
        <authorList>
            <person name="Wiegand S."/>
            <person name="Jogler M."/>
            <person name="Boedeker C."/>
            <person name="Pinto D."/>
            <person name="Vollmers J."/>
            <person name="Rivas-Marin E."/>
            <person name="Kohn T."/>
            <person name="Peeters S.H."/>
            <person name="Heuer A."/>
            <person name="Rast P."/>
            <person name="Oberbeckmann S."/>
            <person name="Bunk B."/>
            <person name="Jeske O."/>
            <person name="Meyerdierks A."/>
            <person name="Storesund J.E."/>
            <person name="Kallscheuer N."/>
            <person name="Luecker S."/>
            <person name="Lage O.M."/>
            <person name="Pohl T."/>
            <person name="Merkel B.J."/>
            <person name="Hornburger P."/>
            <person name="Mueller R.-W."/>
            <person name="Bruemmer F."/>
            <person name="Labrenz M."/>
            <person name="Spormann A.M."/>
            <person name="Op den Camp H."/>
            <person name="Overmann J."/>
            <person name="Amann R."/>
            <person name="Jetten M.S.M."/>
            <person name="Mascher T."/>
            <person name="Medema M.H."/>
            <person name="Devos D.P."/>
            <person name="Kaster A.-K."/>
            <person name="Ovreas L."/>
            <person name="Rohde M."/>
            <person name="Galperin M.Y."/>
            <person name="Jogler C."/>
        </authorList>
    </citation>
    <scope>NUCLEOTIDE SEQUENCE [LARGE SCALE GENOMIC DNA]</scope>
    <source>
        <strain evidence="2 3">Pan216</strain>
    </source>
</reference>
<sequence length="279" mass="30822" precursor="true">MNRNWSVAVSAALLLTAGTVGSVQAQPKFTFRLPEGTTLAYDVVHRTKIEAKEDGAKMEASGVLRQRQQWRVVSRDSLGVATMELSLTQLHFEQTDPTGSVLKYDSADPKGSDPNLARHLGPLVGQPVKRVDLGPDGVVRQTKHLADQESNVEELPFMITVPDALPTKGLRWQRKFAVKVPKDINRGEPVALRQVCEFKEATPRKLVVAVETELIDHPDDGNLEVFLAQFLRRGTVTLDPMTGTMTGFHLTVDEQIKDVAGPDSFYSFKSDYKGTLAKD</sequence>
<dbReference type="RefSeq" id="WP_145259690.1">
    <property type="nucleotide sequence ID" value="NZ_CP036279.1"/>
</dbReference>
<dbReference type="KEGG" id="knv:Pan216_36040"/>
<gene>
    <name evidence="2" type="ORF">Pan216_36040</name>
</gene>
<keyword evidence="1" id="KW-0732">Signal</keyword>
<name>A0A518B6X7_9BACT</name>
<dbReference type="EMBL" id="CP036279">
    <property type="protein sequence ID" value="QDU62734.1"/>
    <property type="molecule type" value="Genomic_DNA"/>
</dbReference>
<dbReference type="OrthoDB" id="266587at2"/>
<dbReference type="Proteomes" id="UP000317093">
    <property type="component" value="Chromosome"/>
</dbReference>
<feature type="signal peptide" evidence="1">
    <location>
        <begin position="1"/>
        <end position="25"/>
    </location>
</feature>
<dbReference type="AlphaFoldDB" id="A0A518B6X7"/>
<evidence type="ECO:0000256" key="1">
    <source>
        <dbReference type="SAM" id="SignalP"/>
    </source>
</evidence>